<dbReference type="InterPro" id="IPR001936">
    <property type="entry name" value="RasGAP_dom"/>
</dbReference>
<dbReference type="PANTHER" id="PTHR43866:SF4">
    <property type="entry name" value="MALONATE-SEMIALDEHYDE DEHYDROGENASE"/>
    <property type="match status" value="1"/>
</dbReference>
<dbReference type="InterPro" id="IPR016162">
    <property type="entry name" value="Ald_DH_N"/>
</dbReference>
<dbReference type="Gene3D" id="3.40.605.10">
    <property type="entry name" value="Aldehyde Dehydrogenase, Chain A, domain 1"/>
    <property type="match status" value="1"/>
</dbReference>
<dbReference type="Pfam" id="PF00171">
    <property type="entry name" value="Aldedh"/>
    <property type="match status" value="1"/>
</dbReference>
<dbReference type="Proteomes" id="UP000054928">
    <property type="component" value="Unassembled WGS sequence"/>
</dbReference>
<dbReference type="InterPro" id="IPR016161">
    <property type="entry name" value="Ald_DH/histidinol_DH"/>
</dbReference>
<dbReference type="OrthoDB" id="310895at2759"/>
<dbReference type="GO" id="GO:0006210">
    <property type="term" value="P:thymine catabolic process"/>
    <property type="evidence" value="ECO:0007669"/>
    <property type="project" value="TreeGrafter"/>
</dbReference>
<dbReference type="GeneID" id="36398728"/>
<dbReference type="GO" id="GO:0004491">
    <property type="term" value="F:methylmalonate-semialdehyde dehydrogenase (acylating, NAD) activity"/>
    <property type="evidence" value="ECO:0007669"/>
    <property type="project" value="InterPro"/>
</dbReference>
<feature type="domain" description="Ras-GAP" evidence="1">
    <location>
        <begin position="148"/>
        <end position="228"/>
    </location>
</feature>
<dbReference type="Gene3D" id="1.10.506.10">
    <property type="entry name" value="GTPase Activation - p120gap, domain 1"/>
    <property type="match status" value="1"/>
</dbReference>
<dbReference type="SUPFAM" id="SSF53720">
    <property type="entry name" value="ALDH-like"/>
    <property type="match status" value="1"/>
</dbReference>
<dbReference type="SUPFAM" id="SSF48350">
    <property type="entry name" value="GTPase activation domain, GAP"/>
    <property type="match status" value="1"/>
</dbReference>
<sequence length="251" mass="28380">MPESPSKRQKVSDVPIAYNWIDGEFVRPSNDTFLDVTNPSTGEIIGKCALSSAEDVKLAVAKGEEAMKTWRLLTIKARAAIMLKFHALMIQCQDELADIVVKENGKNRTEALASVLKGNETVEYACSLPQLVQGRTLQVSRGITCQDLLREYTCELGGDFLTHALADVINELWLNADGYEVNPRYLQPQDDLYANQQRLEALAERTLDHIFSATSLFPYQVAKIYRWLEMQQHGLWALAVLNRVKIEERHD</sequence>
<protein>
    <submittedName>
        <fullName evidence="2">Methylmalonate-semialdehyde dehydrogenase</fullName>
    </submittedName>
</protein>
<accession>A0A0P1AX41</accession>
<evidence type="ECO:0000259" key="1">
    <source>
        <dbReference type="PROSITE" id="PS50018"/>
    </source>
</evidence>
<proteinExistence type="predicted"/>
<keyword evidence="3" id="KW-1185">Reference proteome</keyword>
<dbReference type="EMBL" id="CCYD01002371">
    <property type="protein sequence ID" value="CEG47007.1"/>
    <property type="molecule type" value="Genomic_DNA"/>
</dbReference>
<name>A0A0P1AX41_PLAHL</name>
<dbReference type="PROSITE" id="PS50018">
    <property type="entry name" value="RAS_GTPASE_ACTIV_2"/>
    <property type="match status" value="1"/>
</dbReference>
<dbReference type="AlphaFoldDB" id="A0A0P1AX41"/>
<dbReference type="STRING" id="4781.A0A0P1AX41"/>
<dbReference type="PANTHER" id="PTHR43866">
    <property type="entry name" value="MALONATE-SEMIALDEHYDE DEHYDROGENASE"/>
    <property type="match status" value="1"/>
</dbReference>
<dbReference type="InterPro" id="IPR015590">
    <property type="entry name" value="Aldehyde_DH_dom"/>
</dbReference>
<dbReference type="RefSeq" id="XP_024583376.1">
    <property type="nucleotide sequence ID" value="XM_024717927.1"/>
</dbReference>
<dbReference type="GO" id="GO:0006574">
    <property type="term" value="P:L-valine catabolic process"/>
    <property type="evidence" value="ECO:0007669"/>
    <property type="project" value="TreeGrafter"/>
</dbReference>
<organism evidence="2 3">
    <name type="scientific">Plasmopara halstedii</name>
    <name type="common">Downy mildew of sunflower</name>
    <dbReference type="NCBI Taxonomy" id="4781"/>
    <lineage>
        <taxon>Eukaryota</taxon>
        <taxon>Sar</taxon>
        <taxon>Stramenopiles</taxon>
        <taxon>Oomycota</taxon>
        <taxon>Peronosporomycetes</taxon>
        <taxon>Peronosporales</taxon>
        <taxon>Peronosporaceae</taxon>
        <taxon>Plasmopara</taxon>
    </lineage>
</organism>
<dbReference type="InterPro" id="IPR008936">
    <property type="entry name" value="Rho_GTPase_activation_prot"/>
</dbReference>
<dbReference type="InterPro" id="IPR010061">
    <property type="entry name" value="MeMal-semiAld_DH"/>
</dbReference>
<evidence type="ECO:0000313" key="3">
    <source>
        <dbReference type="Proteomes" id="UP000054928"/>
    </source>
</evidence>
<reference evidence="3" key="1">
    <citation type="submission" date="2014-09" db="EMBL/GenBank/DDBJ databases">
        <authorList>
            <person name="Sharma Rahul"/>
            <person name="Thines Marco"/>
        </authorList>
    </citation>
    <scope>NUCLEOTIDE SEQUENCE [LARGE SCALE GENOMIC DNA]</scope>
</reference>
<evidence type="ECO:0000313" key="2">
    <source>
        <dbReference type="EMBL" id="CEG47007.1"/>
    </source>
</evidence>